<dbReference type="OrthoDB" id="9007508at2"/>
<feature type="compositionally biased region" description="Low complexity" evidence="1">
    <location>
        <begin position="105"/>
        <end position="114"/>
    </location>
</feature>
<feature type="compositionally biased region" description="Polar residues" evidence="1">
    <location>
        <begin position="203"/>
        <end position="219"/>
    </location>
</feature>
<dbReference type="Proteomes" id="UP000199120">
    <property type="component" value="Unassembled WGS sequence"/>
</dbReference>
<feature type="region of interest" description="Disordered" evidence="1">
    <location>
        <begin position="1"/>
        <end position="68"/>
    </location>
</feature>
<accession>A0A1H7VII2</accession>
<feature type="compositionally biased region" description="Low complexity" evidence="1">
    <location>
        <begin position="389"/>
        <end position="403"/>
    </location>
</feature>
<dbReference type="RefSeq" id="WP_090548320.1">
    <property type="nucleotide sequence ID" value="NZ_FNSR01000002.1"/>
</dbReference>
<dbReference type="STRING" id="416943.SAMN05445871_4204"/>
<evidence type="ECO:0000313" key="3">
    <source>
        <dbReference type="EMBL" id="SEM08940.1"/>
    </source>
</evidence>
<gene>
    <name evidence="3" type="ORF">SAMN05192542_12534</name>
</gene>
<keyword evidence="2" id="KW-0472">Membrane</keyword>
<dbReference type="AlphaFoldDB" id="A0A1H7VII2"/>
<feature type="region of interest" description="Disordered" evidence="1">
    <location>
        <begin position="105"/>
        <end position="293"/>
    </location>
</feature>
<feature type="compositionally biased region" description="Basic residues" evidence="1">
    <location>
        <begin position="420"/>
        <end position="432"/>
    </location>
</feature>
<proteinExistence type="predicted"/>
<evidence type="ECO:0000256" key="1">
    <source>
        <dbReference type="SAM" id="MobiDB-lite"/>
    </source>
</evidence>
<evidence type="ECO:0000256" key="2">
    <source>
        <dbReference type="SAM" id="Phobius"/>
    </source>
</evidence>
<feature type="compositionally biased region" description="Low complexity" evidence="1">
    <location>
        <begin position="229"/>
        <end position="277"/>
    </location>
</feature>
<feature type="compositionally biased region" description="Pro residues" evidence="1">
    <location>
        <begin position="404"/>
        <end position="419"/>
    </location>
</feature>
<evidence type="ECO:0000313" key="4">
    <source>
        <dbReference type="Proteomes" id="UP000199120"/>
    </source>
</evidence>
<keyword evidence="2" id="KW-1133">Transmembrane helix</keyword>
<feature type="compositionally biased region" description="Low complexity" evidence="1">
    <location>
        <begin position="180"/>
        <end position="202"/>
    </location>
</feature>
<protein>
    <submittedName>
        <fullName evidence="3">Uncharacterized protein</fullName>
    </submittedName>
</protein>
<reference evidence="4" key="1">
    <citation type="submission" date="2016-10" db="EMBL/GenBank/DDBJ databases">
        <authorList>
            <person name="Varghese N."/>
            <person name="Submissions S."/>
        </authorList>
    </citation>
    <scope>NUCLEOTIDE SEQUENCE [LARGE SCALE GENOMIC DNA]</scope>
    <source>
        <strain evidence="4">LMG 26416</strain>
    </source>
</reference>
<feature type="region of interest" description="Disordered" evidence="1">
    <location>
        <begin position="389"/>
        <end position="432"/>
    </location>
</feature>
<feature type="compositionally biased region" description="Basic and acidic residues" evidence="1">
    <location>
        <begin position="137"/>
        <end position="148"/>
    </location>
</feature>
<organism evidence="3 4">
    <name type="scientific">Paraburkholderia caballeronis</name>
    <dbReference type="NCBI Taxonomy" id="416943"/>
    <lineage>
        <taxon>Bacteria</taxon>
        <taxon>Pseudomonadati</taxon>
        <taxon>Pseudomonadota</taxon>
        <taxon>Betaproteobacteria</taxon>
        <taxon>Burkholderiales</taxon>
        <taxon>Burkholderiaceae</taxon>
        <taxon>Paraburkholderia</taxon>
    </lineage>
</organism>
<sequence>MADSADFAAPRHSRVSRGASSKRRAEPASSVSADTENKLARAVQSAQRLAQLSDVPRDDSTLDMFPDDPTHALVQAMTIDVRQGTPSGFELPEVVRVAVEAAQGANDAPAAAAASPKRTALRSKGAAAVAAGSDETAEAKRADDRDAEAAQTAEAVTGDEAPVLPEANAPEADASMSPGRATAQARAARASTAHRTADAATAVSTGDATAADASQSNATLFPAEKETETPSTVAVADVSSSPADPAASQEHGAAAAPEAGEAAPRTNPATRPAAAEPSAQHVQPAPRGARAPIATPELDRARATAFADTVDALYGVIADQRRAAADLTRRMKWMLAIVAGALLVTVGVGITQTLLLSRLARDAAAQQQRTDRMMQTQQAALASMLERVTTPAAPSAPTPATAAPVPPAAARPVAPTPAPRHPHPHRAHPPTR</sequence>
<keyword evidence="2" id="KW-0812">Transmembrane</keyword>
<feature type="transmembrane region" description="Helical" evidence="2">
    <location>
        <begin position="333"/>
        <end position="356"/>
    </location>
</feature>
<dbReference type="EMBL" id="FOAJ01000025">
    <property type="protein sequence ID" value="SEM08940.1"/>
    <property type="molecule type" value="Genomic_DNA"/>
</dbReference>
<keyword evidence="4" id="KW-1185">Reference proteome</keyword>
<name>A0A1H7VII2_9BURK</name>